<dbReference type="SUPFAM" id="SSF52833">
    <property type="entry name" value="Thioredoxin-like"/>
    <property type="match status" value="1"/>
</dbReference>
<protein>
    <submittedName>
        <fullName evidence="3">Glutathione S-transferase</fullName>
    </submittedName>
</protein>
<dbReference type="InterPro" id="IPR010987">
    <property type="entry name" value="Glutathione-S-Trfase_C-like"/>
</dbReference>
<evidence type="ECO:0000256" key="1">
    <source>
        <dbReference type="SAM" id="MobiDB-lite"/>
    </source>
</evidence>
<dbReference type="InterPro" id="IPR004045">
    <property type="entry name" value="Glutathione_S-Trfase_N"/>
</dbReference>
<evidence type="ECO:0000313" key="3">
    <source>
        <dbReference type="EMBL" id="KAK7204960.1"/>
    </source>
</evidence>
<dbReference type="InterPro" id="IPR036282">
    <property type="entry name" value="Glutathione-S-Trfase_C_sf"/>
</dbReference>
<reference evidence="3 4" key="1">
    <citation type="submission" date="2024-03" db="EMBL/GenBank/DDBJ databases">
        <title>Genome-scale model development and genomic sequencing of the oleaginous clade Lipomyces.</title>
        <authorList>
            <consortium name="Lawrence Berkeley National Laboratory"/>
            <person name="Czajka J.J."/>
            <person name="Han Y."/>
            <person name="Kim J."/>
            <person name="Mondo S.J."/>
            <person name="Hofstad B.A."/>
            <person name="Robles A."/>
            <person name="Haridas S."/>
            <person name="Riley R."/>
            <person name="LaButti K."/>
            <person name="Pangilinan J."/>
            <person name="Andreopoulos W."/>
            <person name="Lipzen A."/>
            <person name="Yan J."/>
            <person name="Wang M."/>
            <person name="Ng V."/>
            <person name="Grigoriev I.V."/>
            <person name="Spatafora J.W."/>
            <person name="Magnuson J.K."/>
            <person name="Baker S.E."/>
            <person name="Pomraning K.R."/>
        </authorList>
    </citation>
    <scope>NUCLEOTIDE SEQUENCE [LARGE SCALE GENOMIC DNA]</scope>
    <source>
        <strain evidence="3 4">Phaff 52-87</strain>
    </source>
</reference>
<sequence>MVALPDDSTATGPGIEADQRSGQADPDGKFRRQASAFRDVIAPGHERFPPEKGRYVLYVCATCPWAHRALIMVKLKGLEEFVDVVWLHWELGEKGWYFKEVDNSPAKDPYYGFTYLREFYFRANPDYDKRFTVPMLWDRKLETIVNNESSEIIRILNTAFNELLPADKAAIDVYPEDLRPEIDEINEWVYNTVNNGVYKTGFAQTQEAYDENVYPLFASLERLETILSDGREFLLGSRLTEADIRLYVTIIRFDAAYFTLFRCNIKMIRYEFPHLQNWLMHLYYDFPTVFKETTFLEQLKKGYSGVQKIELVPAGPVPLMMPRE</sequence>
<dbReference type="Gene3D" id="1.20.1050.10">
    <property type="match status" value="1"/>
</dbReference>
<dbReference type="PANTHER" id="PTHR32419:SF25">
    <property type="entry name" value="GLUTATHIONE S-TRANSFERASE (EUROFUNG)"/>
    <property type="match status" value="1"/>
</dbReference>
<keyword evidence="4" id="KW-1185">Reference proteome</keyword>
<proteinExistence type="predicted"/>
<evidence type="ECO:0000259" key="2">
    <source>
        <dbReference type="PROSITE" id="PS50405"/>
    </source>
</evidence>
<dbReference type="SFLD" id="SFLDG01148">
    <property type="entry name" value="Xi_(cytGST)"/>
    <property type="match status" value="1"/>
</dbReference>
<feature type="domain" description="GST C-terminal" evidence="2">
    <location>
        <begin position="175"/>
        <end position="303"/>
    </location>
</feature>
<dbReference type="EMBL" id="JBBJBU010000006">
    <property type="protein sequence ID" value="KAK7204960.1"/>
    <property type="molecule type" value="Genomic_DNA"/>
</dbReference>
<gene>
    <name evidence="3" type="ORF">BZA70DRAFT_278756</name>
</gene>
<dbReference type="SUPFAM" id="SSF47616">
    <property type="entry name" value="GST C-terminal domain-like"/>
    <property type="match status" value="1"/>
</dbReference>
<dbReference type="SFLD" id="SFLDS00019">
    <property type="entry name" value="Glutathione_Transferase_(cytos"/>
    <property type="match status" value="1"/>
</dbReference>
<dbReference type="Proteomes" id="UP001498771">
    <property type="component" value="Unassembled WGS sequence"/>
</dbReference>
<accession>A0ABR1F561</accession>
<name>A0ABR1F561_9ASCO</name>
<feature type="region of interest" description="Disordered" evidence="1">
    <location>
        <begin position="1"/>
        <end position="28"/>
    </location>
</feature>
<dbReference type="PIRSF" id="PIRSF015753">
    <property type="entry name" value="GST"/>
    <property type="match status" value="1"/>
</dbReference>
<comment type="caution">
    <text evidence="3">The sequence shown here is derived from an EMBL/GenBank/DDBJ whole genome shotgun (WGS) entry which is preliminary data.</text>
</comment>
<dbReference type="InterPro" id="IPR040079">
    <property type="entry name" value="Glutathione_S-Trfase"/>
</dbReference>
<dbReference type="RefSeq" id="XP_064767993.1">
    <property type="nucleotide sequence ID" value="XM_064912651.1"/>
</dbReference>
<dbReference type="InterPro" id="IPR047047">
    <property type="entry name" value="GST_Omega-like_C"/>
</dbReference>
<dbReference type="Pfam" id="PF13410">
    <property type="entry name" value="GST_C_2"/>
    <property type="match status" value="1"/>
</dbReference>
<dbReference type="CDD" id="cd03190">
    <property type="entry name" value="GST_C_Omega_like"/>
    <property type="match status" value="1"/>
</dbReference>
<dbReference type="InterPro" id="IPR036249">
    <property type="entry name" value="Thioredoxin-like_sf"/>
</dbReference>
<dbReference type="Pfam" id="PF13409">
    <property type="entry name" value="GST_N_2"/>
    <property type="match status" value="1"/>
</dbReference>
<evidence type="ECO:0000313" key="4">
    <source>
        <dbReference type="Proteomes" id="UP001498771"/>
    </source>
</evidence>
<dbReference type="SFLD" id="SFLDG01206">
    <property type="entry name" value="Xi.1"/>
    <property type="match status" value="1"/>
</dbReference>
<dbReference type="PROSITE" id="PS50405">
    <property type="entry name" value="GST_CTER"/>
    <property type="match status" value="1"/>
</dbReference>
<dbReference type="PANTHER" id="PTHR32419">
    <property type="entry name" value="GLUTATHIONYL-HYDROQUINONE REDUCTASE"/>
    <property type="match status" value="1"/>
</dbReference>
<dbReference type="Gene3D" id="3.40.30.10">
    <property type="entry name" value="Glutaredoxin"/>
    <property type="match status" value="1"/>
</dbReference>
<dbReference type="GeneID" id="90038163"/>
<organism evidence="3 4">
    <name type="scientific">Myxozyma melibiosi</name>
    <dbReference type="NCBI Taxonomy" id="54550"/>
    <lineage>
        <taxon>Eukaryota</taxon>
        <taxon>Fungi</taxon>
        <taxon>Dikarya</taxon>
        <taxon>Ascomycota</taxon>
        <taxon>Saccharomycotina</taxon>
        <taxon>Lipomycetes</taxon>
        <taxon>Lipomycetales</taxon>
        <taxon>Lipomycetaceae</taxon>
        <taxon>Myxozyma</taxon>
    </lineage>
</organism>
<dbReference type="InterPro" id="IPR016639">
    <property type="entry name" value="GST_Omega/GSH"/>
</dbReference>